<evidence type="ECO:0000313" key="1">
    <source>
        <dbReference type="EMBL" id="EAY01211.1"/>
    </source>
</evidence>
<dbReference type="PANTHER" id="PTHR46987:SF7">
    <property type="entry name" value="TNFR-CYS DOMAIN-CONTAINING PROTEIN"/>
    <property type="match status" value="1"/>
</dbReference>
<dbReference type="InterPro" id="IPR006212">
    <property type="entry name" value="Furin_repeat"/>
</dbReference>
<protein>
    <recommendedName>
        <fullName evidence="3">TNFR-Cys domain-containing protein</fullName>
    </recommendedName>
</protein>
<dbReference type="InterPro" id="IPR009030">
    <property type="entry name" value="Growth_fac_rcpt_cys_sf"/>
</dbReference>
<dbReference type="RefSeq" id="XP_001330127.1">
    <property type="nucleotide sequence ID" value="XM_001330092.1"/>
</dbReference>
<dbReference type="InParanoid" id="A2F1J3"/>
<gene>
    <name evidence="1" type="ORF">TVAG_440370</name>
</gene>
<dbReference type="SMART" id="SM00261">
    <property type="entry name" value="FU"/>
    <property type="match status" value="4"/>
</dbReference>
<dbReference type="EMBL" id="DS113574">
    <property type="protein sequence ID" value="EAY01211.1"/>
    <property type="molecule type" value="Genomic_DNA"/>
</dbReference>
<dbReference type="OrthoDB" id="10257656at2759"/>
<dbReference type="VEuPathDB" id="TrichDB:TVAGG3_0369510"/>
<dbReference type="SUPFAM" id="SSF57184">
    <property type="entry name" value="Growth factor receptor domain"/>
    <property type="match status" value="1"/>
</dbReference>
<sequence length="431" mass="46539">MYILFYSNLVVKAENGIDKSGTLSPGQYQVECRGAQGRSFPSNAGGCGSKVTAQFKVINTMHYDLKPGTEGTSLTAGYPDGGKASSLSYGNGGGSSKATFRSDENYFMIAAGGSGASENFRGAHGGGNNTYFIKKTSGILFDELSDTAYLDAPDSYHPGWALEGSGGGGGCMIGKGGFKNGGNRFSEIGVSGTSCHSSGNFFRNIDIKSGDYDLFQGDGYVELTYDYLCMTNCIDCDSSSSCNRCDSSHVLYNNGCSLTNCPESYYNNSGRCYACIAHCKICSNSNSCRSCKSSYLLYGGRCDRTTCPPFTYNNSNVCDSCITNREQCSDGNSCRNCKSPYLLYGGRCDRTTCPLSTYKNGNQCDNCIKFCKQCTNSSICLNCTSSYVLRHGNCTLQQCFNNKNGNCSSILSTENLYNFGIYSLTKKYYRK</sequence>
<organism evidence="1 2">
    <name type="scientific">Trichomonas vaginalis (strain ATCC PRA-98 / G3)</name>
    <dbReference type="NCBI Taxonomy" id="412133"/>
    <lineage>
        <taxon>Eukaryota</taxon>
        <taxon>Metamonada</taxon>
        <taxon>Parabasalia</taxon>
        <taxon>Trichomonadida</taxon>
        <taxon>Trichomonadidae</taxon>
        <taxon>Trichomonas</taxon>
    </lineage>
</organism>
<dbReference type="VEuPathDB" id="TrichDB:TVAG_440370"/>
<dbReference type="PANTHER" id="PTHR46987">
    <property type="entry name" value="NEUROHYPOPHYSIAL HORMONES, N-TERMINAL DOMAIN CONTAINING PROTEIN"/>
    <property type="match status" value="1"/>
</dbReference>
<dbReference type="KEGG" id="tva:4759034"/>
<dbReference type="GO" id="GO:0005102">
    <property type="term" value="F:signaling receptor binding"/>
    <property type="evidence" value="ECO:0000318"/>
    <property type="project" value="GO_Central"/>
</dbReference>
<dbReference type="GO" id="GO:0090263">
    <property type="term" value="P:positive regulation of canonical Wnt signaling pathway"/>
    <property type="evidence" value="ECO:0000318"/>
    <property type="project" value="GO_Central"/>
</dbReference>
<name>A2F1J3_TRIV3</name>
<dbReference type="Proteomes" id="UP000001542">
    <property type="component" value="Unassembled WGS sequence"/>
</dbReference>
<reference evidence="1" key="1">
    <citation type="submission" date="2006-10" db="EMBL/GenBank/DDBJ databases">
        <authorList>
            <person name="Amadeo P."/>
            <person name="Zhao Q."/>
            <person name="Wortman J."/>
            <person name="Fraser-Liggett C."/>
            <person name="Carlton J."/>
        </authorList>
    </citation>
    <scope>NUCLEOTIDE SEQUENCE</scope>
    <source>
        <strain evidence="1">G3</strain>
    </source>
</reference>
<dbReference type="GO" id="GO:0005615">
    <property type="term" value="C:extracellular space"/>
    <property type="evidence" value="ECO:0000318"/>
    <property type="project" value="GO_Central"/>
</dbReference>
<dbReference type="AlphaFoldDB" id="A2F1J3"/>
<evidence type="ECO:0008006" key="3">
    <source>
        <dbReference type="Google" id="ProtNLM"/>
    </source>
</evidence>
<reference evidence="1" key="2">
    <citation type="journal article" date="2007" name="Science">
        <title>Draft genome sequence of the sexually transmitted pathogen Trichomonas vaginalis.</title>
        <authorList>
            <person name="Carlton J.M."/>
            <person name="Hirt R.P."/>
            <person name="Silva J.C."/>
            <person name="Delcher A.L."/>
            <person name="Schatz M."/>
            <person name="Zhao Q."/>
            <person name="Wortman J.R."/>
            <person name="Bidwell S.L."/>
            <person name="Alsmark U.C.M."/>
            <person name="Besteiro S."/>
            <person name="Sicheritz-Ponten T."/>
            <person name="Noel C.J."/>
            <person name="Dacks J.B."/>
            <person name="Foster P.G."/>
            <person name="Simillion C."/>
            <person name="Van de Peer Y."/>
            <person name="Miranda-Saavedra D."/>
            <person name="Barton G.J."/>
            <person name="Westrop G.D."/>
            <person name="Mueller S."/>
            <person name="Dessi D."/>
            <person name="Fiori P.L."/>
            <person name="Ren Q."/>
            <person name="Paulsen I."/>
            <person name="Zhang H."/>
            <person name="Bastida-Corcuera F.D."/>
            <person name="Simoes-Barbosa A."/>
            <person name="Brown M.T."/>
            <person name="Hayes R.D."/>
            <person name="Mukherjee M."/>
            <person name="Okumura C.Y."/>
            <person name="Schneider R."/>
            <person name="Smith A.J."/>
            <person name="Vanacova S."/>
            <person name="Villalvazo M."/>
            <person name="Haas B.J."/>
            <person name="Pertea M."/>
            <person name="Feldblyum T.V."/>
            <person name="Utterback T.R."/>
            <person name="Shu C.L."/>
            <person name="Osoegawa K."/>
            <person name="de Jong P.J."/>
            <person name="Hrdy I."/>
            <person name="Horvathova L."/>
            <person name="Zubacova Z."/>
            <person name="Dolezal P."/>
            <person name="Malik S.B."/>
            <person name="Logsdon J.M. Jr."/>
            <person name="Henze K."/>
            <person name="Gupta A."/>
            <person name="Wang C.C."/>
            <person name="Dunne R.L."/>
            <person name="Upcroft J.A."/>
            <person name="Upcroft P."/>
            <person name="White O."/>
            <person name="Salzberg S.L."/>
            <person name="Tang P."/>
            <person name="Chiu C.-H."/>
            <person name="Lee Y.-S."/>
            <person name="Embley T.M."/>
            <person name="Coombs G.H."/>
            <person name="Mottram J.C."/>
            <person name="Tachezy J."/>
            <person name="Fraser-Liggett C.M."/>
            <person name="Johnson P.J."/>
        </authorList>
    </citation>
    <scope>NUCLEOTIDE SEQUENCE [LARGE SCALE GENOMIC DNA]</scope>
    <source>
        <strain evidence="1">G3</strain>
    </source>
</reference>
<dbReference type="Gene3D" id="2.10.220.10">
    <property type="entry name" value="Hormone Receptor, Insulin-like Growth Factor Receptor 1, Chain A, domain 2"/>
    <property type="match status" value="2"/>
</dbReference>
<accession>A2F1J3</accession>
<dbReference type="STRING" id="5722.A2F1J3"/>
<proteinExistence type="predicted"/>
<dbReference type="eggNOG" id="KOG3525">
    <property type="taxonomic scope" value="Eukaryota"/>
</dbReference>
<dbReference type="InterPro" id="IPR051514">
    <property type="entry name" value="R-spondin"/>
</dbReference>
<keyword evidence="2" id="KW-1185">Reference proteome</keyword>
<evidence type="ECO:0000313" key="2">
    <source>
        <dbReference type="Proteomes" id="UP000001542"/>
    </source>
</evidence>